<protein>
    <submittedName>
        <fullName evidence="1">Uncharacterized protein</fullName>
    </submittedName>
</protein>
<evidence type="ECO:0000313" key="2">
    <source>
        <dbReference type="Proteomes" id="UP000198379"/>
    </source>
</evidence>
<dbReference type="RefSeq" id="WP_089372808.1">
    <property type="nucleotide sequence ID" value="NZ_BMEP01000005.1"/>
</dbReference>
<accession>A0A239BKM2</accession>
<proteinExistence type="predicted"/>
<dbReference type="EMBL" id="FZNY01000006">
    <property type="protein sequence ID" value="SNS07593.1"/>
    <property type="molecule type" value="Genomic_DNA"/>
</dbReference>
<organism evidence="1 2">
    <name type="scientific">Dokdonia pacifica</name>
    <dbReference type="NCBI Taxonomy" id="1627892"/>
    <lineage>
        <taxon>Bacteria</taxon>
        <taxon>Pseudomonadati</taxon>
        <taxon>Bacteroidota</taxon>
        <taxon>Flavobacteriia</taxon>
        <taxon>Flavobacteriales</taxon>
        <taxon>Flavobacteriaceae</taxon>
        <taxon>Dokdonia</taxon>
    </lineage>
</organism>
<name>A0A239BKM2_9FLAO</name>
<dbReference type="Proteomes" id="UP000198379">
    <property type="component" value="Unassembled WGS sequence"/>
</dbReference>
<gene>
    <name evidence="1" type="ORF">SAMN06265376_106195</name>
</gene>
<reference evidence="1 2" key="1">
    <citation type="submission" date="2017-06" db="EMBL/GenBank/DDBJ databases">
        <authorList>
            <person name="Kim H.J."/>
            <person name="Triplett B.A."/>
        </authorList>
    </citation>
    <scope>NUCLEOTIDE SEQUENCE [LARGE SCALE GENOMIC DNA]</scope>
    <source>
        <strain evidence="1 2">DSM 25597</strain>
    </source>
</reference>
<evidence type="ECO:0000313" key="1">
    <source>
        <dbReference type="EMBL" id="SNS07593.1"/>
    </source>
</evidence>
<sequence>MKINKTVITTFEQFKNLPIDKIDLSELVLEQLENFLADYKKIPFSNTKDLKTNLEKEILLQSVITEILKTKLFENKTPLEIEGMLKSLRDNAQKDLNNTLDQILDFDFYQ</sequence>
<keyword evidence="2" id="KW-1185">Reference proteome</keyword>
<dbReference type="AlphaFoldDB" id="A0A239BKM2"/>